<protein>
    <recommendedName>
        <fullName evidence="3">LysR substrate-binding domain-containing protein</fullName>
    </recommendedName>
</protein>
<accession>A0A5Q0TGS4</accession>
<organism evidence="1 2">
    <name type="scientific">Vibrio algicola</name>
    <dbReference type="NCBI Taxonomy" id="2662262"/>
    <lineage>
        <taxon>Bacteria</taxon>
        <taxon>Pseudomonadati</taxon>
        <taxon>Pseudomonadota</taxon>
        <taxon>Gammaproteobacteria</taxon>
        <taxon>Vibrionales</taxon>
        <taxon>Vibrionaceae</taxon>
        <taxon>Vibrio</taxon>
    </lineage>
</organism>
<dbReference type="SUPFAM" id="SSF53850">
    <property type="entry name" value="Periplasmic binding protein-like II"/>
    <property type="match status" value="1"/>
</dbReference>
<sequence length="66" mass="8032">MRHNEVLVTTELDSGKLIALLQPYTRSEFEFSLYYQPRYKMPLRVREFKDYLIKRTKELKTDVFSV</sequence>
<dbReference type="AlphaFoldDB" id="A0A5Q0TGS4"/>
<dbReference type="Proteomes" id="UP000348942">
    <property type="component" value="Chromosome 1"/>
</dbReference>
<evidence type="ECO:0000313" key="1">
    <source>
        <dbReference type="EMBL" id="QGA65376.1"/>
    </source>
</evidence>
<evidence type="ECO:0008006" key="3">
    <source>
        <dbReference type="Google" id="ProtNLM"/>
    </source>
</evidence>
<gene>
    <name evidence="1" type="ORF">GFB47_08055</name>
</gene>
<dbReference type="EMBL" id="CP045699">
    <property type="protein sequence ID" value="QGA65376.1"/>
    <property type="molecule type" value="Genomic_DNA"/>
</dbReference>
<dbReference type="RefSeq" id="WP_153447524.1">
    <property type="nucleotide sequence ID" value="NZ_CP045699.1"/>
</dbReference>
<proteinExistence type="predicted"/>
<dbReference type="Gene3D" id="3.40.190.290">
    <property type="match status" value="1"/>
</dbReference>
<name>A0A5Q0TGS4_9VIBR</name>
<evidence type="ECO:0000313" key="2">
    <source>
        <dbReference type="Proteomes" id="UP000348942"/>
    </source>
</evidence>
<keyword evidence="2" id="KW-1185">Reference proteome</keyword>
<reference evidence="1 2" key="1">
    <citation type="submission" date="2019-10" db="EMBL/GenBank/DDBJ databases">
        <title>Vibrio sp. nov., isolated from Coralline algae surface.</title>
        <authorList>
            <person name="Geng Y."/>
            <person name="Zhang X."/>
        </authorList>
    </citation>
    <scope>NUCLEOTIDE SEQUENCE [LARGE SCALE GENOMIC DNA]</scope>
    <source>
        <strain evidence="1 2">SM1977</strain>
    </source>
</reference>